<dbReference type="GO" id="GO:0005975">
    <property type="term" value="P:carbohydrate metabolic process"/>
    <property type="evidence" value="ECO:0007669"/>
    <property type="project" value="InterPro"/>
</dbReference>
<proteinExistence type="predicted"/>
<dbReference type="EMBL" id="CAJNOQ010006097">
    <property type="protein sequence ID" value="CAF1123435.1"/>
    <property type="molecule type" value="Genomic_DNA"/>
</dbReference>
<dbReference type="SUPFAM" id="SSF49899">
    <property type="entry name" value="Concanavalin A-like lectins/glucanases"/>
    <property type="match status" value="1"/>
</dbReference>
<dbReference type="EMBL" id="CAJOBC010006097">
    <property type="protein sequence ID" value="CAF3886919.1"/>
    <property type="molecule type" value="Genomic_DNA"/>
</dbReference>
<accession>A0A814QRT2</accession>
<evidence type="ECO:0000313" key="4">
    <source>
        <dbReference type="Proteomes" id="UP000663829"/>
    </source>
</evidence>
<dbReference type="Proteomes" id="UP000663829">
    <property type="component" value="Unassembled WGS sequence"/>
</dbReference>
<dbReference type="InterPro" id="IPR000757">
    <property type="entry name" value="Beta-glucanase-like"/>
</dbReference>
<dbReference type="GO" id="GO:0004553">
    <property type="term" value="F:hydrolase activity, hydrolyzing O-glycosyl compounds"/>
    <property type="evidence" value="ECO:0007669"/>
    <property type="project" value="InterPro"/>
</dbReference>
<protein>
    <recommendedName>
        <fullName evidence="1">GH16 domain-containing protein</fullName>
    </recommendedName>
</protein>
<dbReference type="Gene3D" id="2.60.120.200">
    <property type="match status" value="1"/>
</dbReference>
<feature type="domain" description="GH16" evidence="1">
    <location>
        <begin position="45"/>
        <end position="103"/>
    </location>
</feature>
<keyword evidence="4" id="KW-1185">Reference proteome</keyword>
<organism evidence="2 4">
    <name type="scientific">Didymodactylos carnosus</name>
    <dbReference type="NCBI Taxonomy" id="1234261"/>
    <lineage>
        <taxon>Eukaryota</taxon>
        <taxon>Metazoa</taxon>
        <taxon>Spiralia</taxon>
        <taxon>Gnathifera</taxon>
        <taxon>Rotifera</taxon>
        <taxon>Eurotatoria</taxon>
        <taxon>Bdelloidea</taxon>
        <taxon>Philodinida</taxon>
        <taxon>Philodinidae</taxon>
        <taxon>Didymodactylos</taxon>
    </lineage>
</organism>
<name>A0A814QRT2_9BILA</name>
<dbReference type="OrthoDB" id="430315at2759"/>
<reference evidence="2" key="1">
    <citation type="submission" date="2021-02" db="EMBL/GenBank/DDBJ databases">
        <authorList>
            <person name="Nowell W R."/>
        </authorList>
    </citation>
    <scope>NUCLEOTIDE SEQUENCE</scope>
</reference>
<evidence type="ECO:0000259" key="1">
    <source>
        <dbReference type="Pfam" id="PF00722"/>
    </source>
</evidence>
<evidence type="ECO:0000313" key="3">
    <source>
        <dbReference type="EMBL" id="CAF3886919.1"/>
    </source>
</evidence>
<comment type="caution">
    <text evidence="2">The sequence shown here is derived from an EMBL/GenBank/DDBJ whole genome shotgun (WGS) entry which is preliminary data.</text>
</comment>
<gene>
    <name evidence="2" type="ORF">GPM918_LOCUS19808</name>
    <name evidence="3" type="ORF">SRO942_LOCUS19805</name>
</gene>
<dbReference type="Proteomes" id="UP000681722">
    <property type="component" value="Unassembled WGS sequence"/>
</dbReference>
<dbReference type="Pfam" id="PF00722">
    <property type="entry name" value="Glyco_hydro_16"/>
    <property type="match status" value="1"/>
</dbReference>
<evidence type="ECO:0000313" key="2">
    <source>
        <dbReference type="EMBL" id="CAF1123435.1"/>
    </source>
</evidence>
<dbReference type="InterPro" id="IPR013320">
    <property type="entry name" value="ConA-like_dom_sf"/>
</dbReference>
<sequence length="121" mass="13346">MKVEPPDGKTIQALNAQAPDAYLFPTDDSKCIGLTQEGKFIVTFGEAFLYGRLQTRAKVPSGKGSWSALWMLAASQRYSSQLWPDNGEIDSEGGGEYTIQFQNSINATEFTFIMLKSLRLG</sequence>
<dbReference type="AlphaFoldDB" id="A0A814QRT2"/>